<accession>A0A2V1DSP4</accession>
<reference evidence="1 2" key="1">
    <citation type="journal article" date="2018" name="Sci. Rep.">
        <title>Comparative genomics provides insights into the lifestyle and reveals functional heterogeneity of dark septate endophytic fungi.</title>
        <authorList>
            <person name="Knapp D.G."/>
            <person name="Nemeth J.B."/>
            <person name="Barry K."/>
            <person name="Hainaut M."/>
            <person name="Henrissat B."/>
            <person name="Johnson J."/>
            <person name="Kuo A."/>
            <person name="Lim J.H.P."/>
            <person name="Lipzen A."/>
            <person name="Nolan M."/>
            <person name="Ohm R.A."/>
            <person name="Tamas L."/>
            <person name="Grigoriev I.V."/>
            <person name="Spatafora J.W."/>
            <person name="Nagy L.G."/>
            <person name="Kovacs G.M."/>
        </authorList>
    </citation>
    <scope>NUCLEOTIDE SEQUENCE [LARGE SCALE GENOMIC DNA]</scope>
    <source>
        <strain evidence="1 2">DSE2036</strain>
    </source>
</reference>
<proteinExistence type="predicted"/>
<keyword evidence="2" id="KW-1185">Reference proteome</keyword>
<sequence>MIATPYLQITGMRPGSLSRLARGSSSIAARNSSHSTLGRLWQSSGSLDFPALVPRQNLPSRSPCRRTITMSAPEKTIRDHYLASPPISQNNAPIPSEESSLRDAYLSGMPAEHKWGWVIYRCTYTDDSAWARFRARVEKESRESLAESDVPEIAERMEWVWVDDDRNALDGASTAALRERFRAWREEEIARQPGDYDFEVIPRWRYFIKIDQEVMDSLVESLPDDTRWLEHAFVKFVDEFWDMPDDKYPRSAIDKDDDGGEQKYDLEPIEGCTKEDVGFMRIMPDMINASFYSALCGDENFWGVFYQRPPWIVKY</sequence>
<dbReference type="OrthoDB" id="4424523at2759"/>
<evidence type="ECO:0000313" key="1">
    <source>
        <dbReference type="EMBL" id="PVI00235.1"/>
    </source>
</evidence>
<organism evidence="1 2">
    <name type="scientific">Periconia macrospinosa</name>
    <dbReference type="NCBI Taxonomy" id="97972"/>
    <lineage>
        <taxon>Eukaryota</taxon>
        <taxon>Fungi</taxon>
        <taxon>Dikarya</taxon>
        <taxon>Ascomycota</taxon>
        <taxon>Pezizomycotina</taxon>
        <taxon>Dothideomycetes</taxon>
        <taxon>Pleosporomycetidae</taxon>
        <taxon>Pleosporales</taxon>
        <taxon>Massarineae</taxon>
        <taxon>Periconiaceae</taxon>
        <taxon>Periconia</taxon>
    </lineage>
</organism>
<name>A0A2V1DSP4_9PLEO</name>
<dbReference type="EMBL" id="KZ805376">
    <property type="protein sequence ID" value="PVI00235.1"/>
    <property type="molecule type" value="Genomic_DNA"/>
</dbReference>
<dbReference type="STRING" id="97972.A0A2V1DSP4"/>
<protein>
    <submittedName>
        <fullName evidence="1">Uncharacterized protein</fullName>
    </submittedName>
</protein>
<evidence type="ECO:0000313" key="2">
    <source>
        <dbReference type="Proteomes" id="UP000244855"/>
    </source>
</evidence>
<dbReference type="Proteomes" id="UP000244855">
    <property type="component" value="Unassembled WGS sequence"/>
</dbReference>
<gene>
    <name evidence="1" type="ORF">DM02DRAFT_614458</name>
</gene>
<dbReference type="AlphaFoldDB" id="A0A2V1DSP4"/>